<reference evidence="1 2" key="1">
    <citation type="submission" date="2018-10" db="EMBL/GenBank/DDBJ databases">
        <authorList>
            <person name="Chen W.-M."/>
        </authorList>
    </citation>
    <scope>NUCLEOTIDE SEQUENCE [LARGE SCALE GENOMIC DNA]</scope>
    <source>
        <strain evidence="1 2">H-5</strain>
    </source>
</reference>
<evidence type="ECO:0000313" key="1">
    <source>
        <dbReference type="EMBL" id="ROH85492.1"/>
    </source>
</evidence>
<sequence>MLPATVPTLQASDLYAIERPSERRFVIMLNAADDLHVEAVVRVVKHRRVVVRAVWQSRPVYAKLFIGRDAARYAERDRRGAQALADAGVMTPALLYAAALPDSAAHVLLYAAVSGAMNADQAWNSMDSAQRSRLAFALVREVALHHQAGLQQTDLYLKNFMLQGDTIYTLDGDGIRGLPSWYTRRAALQNLAMLLGKLDVLDVWPVLPGLLDQYARLRGWEHSPALGRFKRMMAAQRYHLAQGYAQRKVLRQCSDVNVQVSSSQFLAISSERDTPALRSVLQAPDLCMGAEHVRLKSGNTCTVSLIQLGERNIVVKRYNIKTFWHGLNRALRKTRAAASWSNAFRLQLLGVATPSPVALLERRMGCIRREAYFLAEYLPAPDVAGYFAAPMEQARRDASALRIARLFYQLYLLMIVHGDCKASNIKIADDQPVLIDLDSMRQYAPGWLGERRFLRGHVRDLRRFLRNWSPGDVVRVAIEQAFVMTYKDPALLRAAGIHIEKDVKNI</sequence>
<dbReference type="RefSeq" id="WP_123237811.1">
    <property type="nucleotide sequence ID" value="NZ_RJVP01000005.1"/>
</dbReference>
<evidence type="ECO:0008006" key="3">
    <source>
        <dbReference type="Google" id="ProtNLM"/>
    </source>
</evidence>
<dbReference type="EMBL" id="RJVP01000005">
    <property type="protein sequence ID" value="ROH85492.1"/>
    <property type="molecule type" value="Genomic_DNA"/>
</dbReference>
<dbReference type="SUPFAM" id="SSF56112">
    <property type="entry name" value="Protein kinase-like (PK-like)"/>
    <property type="match status" value="1"/>
</dbReference>
<name>A0A3N0UYP5_9PROT</name>
<organism evidence="1 2">
    <name type="scientific">Pseudomethylobacillus aquaticus</name>
    <dbReference type="NCBI Taxonomy" id="2676064"/>
    <lineage>
        <taxon>Bacteria</taxon>
        <taxon>Pseudomonadati</taxon>
        <taxon>Pseudomonadota</taxon>
        <taxon>Betaproteobacteria</taxon>
        <taxon>Nitrosomonadales</taxon>
        <taxon>Methylophilaceae</taxon>
        <taxon>Pseudomethylobacillus</taxon>
    </lineage>
</organism>
<dbReference type="Proteomes" id="UP000275137">
    <property type="component" value="Unassembled WGS sequence"/>
</dbReference>
<gene>
    <name evidence="1" type="ORF">ED236_09925</name>
</gene>
<dbReference type="Pfam" id="PF06293">
    <property type="entry name" value="Kdo"/>
    <property type="match status" value="1"/>
</dbReference>
<dbReference type="AlphaFoldDB" id="A0A3N0UYP5"/>
<comment type="caution">
    <text evidence="1">The sequence shown here is derived from an EMBL/GenBank/DDBJ whole genome shotgun (WGS) entry which is preliminary data.</text>
</comment>
<evidence type="ECO:0000313" key="2">
    <source>
        <dbReference type="Proteomes" id="UP000275137"/>
    </source>
</evidence>
<dbReference type="InterPro" id="IPR011009">
    <property type="entry name" value="Kinase-like_dom_sf"/>
</dbReference>
<protein>
    <recommendedName>
        <fullName evidence="3">Serine/threonine protein kinase</fullName>
    </recommendedName>
</protein>
<keyword evidence="2" id="KW-1185">Reference proteome</keyword>
<proteinExistence type="predicted"/>
<accession>A0A3N0UYP5</accession>